<evidence type="ECO:0000256" key="1">
    <source>
        <dbReference type="ARBA" id="ARBA00001933"/>
    </source>
</evidence>
<comment type="similarity">
    <text evidence="2">Belongs to the class-V pyridoxal-phosphate-dependent aminotransferase family. NifS/IscS subfamily.</text>
</comment>
<keyword evidence="4" id="KW-0663">Pyridoxal phosphate</keyword>
<gene>
    <name evidence="9" type="ORF">DEX24_14290</name>
</gene>
<evidence type="ECO:0000256" key="2">
    <source>
        <dbReference type="ARBA" id="ARBA00006490"/>
    </source>
</evidence>
<comment type="cofactor">
    <cofactor evidence="1 7">
        <name>pyridoxal 5'-phosphate</name>
        <dbReference type="ChEBI" id="CHEBI:597326"/>
    </cofactor>
</comment>
<sequence>MDYAATTPMTKEALAMYHRIATDYYGNSSSLHDCGGHAKQVLEQSRKMIAQSLGVSAEGIYFTSGGTEGNIVAIMSIALAQKGKHIITSVAEHTSVHAAMNALERQYYSISRIPLTDVGIIDIEKLASAIQLDTALISIQYINSETGIIQPIEAIAALAKKHHIKLHVDCVQAYCKLPLEQIASQVDAVTVTSHKIGGPKGVGAIYIAPDCPTEPLYPGVTHERGLRGGTVDVPAICSFAVAAQYCLSEEALAHLHLLRKCFTSEASLLNLNIIEYKAAQYPGILGMMVKGIEGQLMMLKLNEQQIFISTGSACDSQHEHGTKAVLSMGYSPDEVRQFFRVSLHEGQSIEEVKEVVRKMHVIIKNT</sequence>
<dbReference type="NCBIfam" id="NF002806">
    <property type="entry name" value="PRK02948.1"/>
    <property type="match status" value="1"/>
</dbReference>
<dbReference type="PANTHER" id="PTHR11601">
    <property type="entry name" value="CYSTEINE DESULFURYLASE FAMILY MEMBER"/>
    <property type="match status" value="1"/>
</dbReference>
<reference evidence="9 10" key="1">
    <citation type="submission" date="2018-05" db="EMBL/GenBank/DDBJ databases">
        <title>Kurthia sibirica genome sequence.</title>
        <authorList>
            <person name="Maclea K.S."/>
            <person name="Goen A.E."/>
        </authorList>
    </citation>
    <scope>NUCLEOTIDE SEQUENCE [LARGE SCALE GENOMIC DNA]</scope>
    <source>
        <strain evidence="9 10">ATCC 49154</strain>
    </source>
</reference>
<dbReference type="Pfam" id="PF00266">
    <property type="entry name" value="Aminotran_5"/>
    <property type="match status" value="1"/>
</dbReference>
<keyword evidence="9" id="KW-0808">Transferase</keyword>
<accession>A0A2U3AIH1</accession>
<evidence type="ECO:0000256" key="7">
    <source>
        <dbReference type="RuleBase" id="RU004504"/>
    </source>
</evidence>
<dbReference type="InterPro" id="IPR020578">
    <property type="entry name" value="Aminotrans_V_PyrdxlP_BS"/>
</dbReference>
<evidence type="ECO:0000313" key="9">
    <source>
        <dbReference type="EMBL" id="PWI24307.1"/>
    </source>
</evidence>
<dbReference type="Gene3D" id="1.10.260.50">
    <property type="match status" value="1"/>
</dbReference>
<dbReference type="EMBL" id="QFVR01000024">
    <property type="protein sequence ID" value="PWI24307.1"/>
    <property type="molecule type" value="Genomic_DNA"/>
</dbReference>
<dbReference type="PIRSF" id="PIRSF005572">
    <property type="entry name" value="NifS"/>
    <property type="match status" value="1"/>
</dbReference>
<name>A0A2U3AIH1_9BACL</name>
<dbReference type="AlphaFoldDB" id="A0A2U3AIH1"/>
<dbReference type="OrthoDB" id="9808002at2"/>
<keyword evidence="5" id="KW-0408">Iron</keyword>
<evidence type="ECO:0000259" key="8">
    <source>
        <dbReference type="Pfam" id="PF00266"/>
    </source>
</evidence>
<dbReference type="PROSITE" id="PS00595">
    <property type="entry name" value="AA_TRANSFER_CLASS_5"/>
    <property type="match status" value="1"/>
</dbReference>
<dbReference type="InterPro" id="IPR016454">
    <property type="entry name" value="Cysteine_dSase"/>
</dbReference>
<dbReference type="SUPFAM" id="SSF53383">
    <property type="entry name" value="PLP-dependent transferases"/>
    <property type="match status" value="1"/>
</dbReference>
<dbReference type="InterPro" id="IPR015422">
    <property type="entry name" value="PyrdxlP-dep_Trfase_small"/>
</dbReference>
<dbReference type="EC" id="2.8.1.7" evidence="9"/>
<dbReference type="Gene3D" id="3.90.1150.10">
    <property type="entry name" value="Aspartate Aminotransferase, domain 1"/>
    <property type="match status" value="1"/>
</dbReference>
<dbReference type="InterPro" id="IPR015424">
    <property type="entry name" value="PyrdxlP-dep_Trfase"/>
</dbReference>
<keyword evidence="3" id="KW-0479">Metal-binding</keyword>
<evidence type="ECO:0000256" key="5">
    <source>
        <dbReference type="ARBA" id="ARBA00023004"/>
    </source>
</evidence>
<organism evidence="9 10">
    <name type="scientific">Kurthia sibirica</name>
    <dbReference type="NCBI Taxonomy" id="202750"/>
    <lineage>
        <taxon>Bacteria</taxon>
        <taxon>Bacillati</taxon>
        <taxon>Bacillota</taxon>
        <taxon>Bacilli</taxon>
        <taxon>Bacillales</taxon>
        <taxon>Caryophanaceae</taxon>
        <taxon>Kurthia</taxon>
    </lineage>
</organism>
<evidence type="ECO:0000313" key="10">
    <source>
        <dbReference type="Proteomes" id="UP000245938"/>
    </source>
</evidence>
<feature type="domain" description="Aminotransferase class V" evidence="8">
    <location>
        <begin position="2"/>
        <end position="354"/>
    </location>
</feature>
<evidence type="ECO:0000256" key="6">
    <source>
        <dbReference type="ARBA" id="ARBA00023014"/>
    </source>
</evidence>
<dbReference type="Proteomes" id="UP000245938">
    <property type="component" value="Unassembled WGS sequence"/>
</dbReference>
<comment type="caution">
    <text evidence="9">The sequence shown here is derived from an EMBL/GenBank/DDBJ whole genome shotgun (WGS) entry which is preliminary data.</text>
</comment>
<keyword evidence="6" id="KW-0411">Iron-sulfur</keyword>
<dbReference type="Gene3D" id="3.40.640.10">
    <property type="entry name" value="Type I PLP-dependent aspartate aminotransferase-like (Major domain)"/>
    <property type="match status" value="1"/>
</dbReference>
<dbReference type="GO" id="GO:0051536">
    <property type="term" value="F:iron-sulfur cluster binding"/>
    <property type="evidence" value="ECO:0007669"/>
    <property type="project" value="UniProtKB-KW"/>
</dbReference>
<dbReference type="GO" id="GO:0031071">
    <property type="term" value="F:cysteine desulfurase activity"/>
    <property type="evidence" value="ECO:0007669"/>
    <property type="project" value="UniProtKB-EC"/>
</dbReference>
<evidence type="ECO:0000256" key="3">
    <source>
        <dbReference type="ARBA" id="ARBA00022723"/>
    </source>
</evidence>
<dbReference type="GO" id="GO:0046872">
    <property type="term" value="F:metal ion binding"/>
    <property type="evidence" value="ECO:0007669"/>
    <property type="project" value="UniProtKB-KW"/>
</dbReference>
<evidence type="ECO:0000256" key="4">
    <source>
        <dbReference type="ARBA" id="ARBA00022898"/>
    </source>
</evidence>
<dbReference type="InterPro" id="IPR000192">
    <property type="entry name" value="Aminotrans_V_dom"/>
</dbReference>
<dbReference type="InterPro" id="IPR015421">
    <property type="entry name" value="PyrdxlP-dep_Trfase_major"/>
</dbReference>
<proteinExistence type="inferred from homology"/>
<dbReference type="PANTHER" id="PTHR11601:SF36">
    <property type="entry name" value="CYSTEINE DESULFURASE NIFS-RELATED"/>
    <property type="match status" value="1"/>
</dbReference>
<protein>
    <submittedName>
        <fullName evidence="9">Cysteine desulfurase</fullName>
        <ecNumber evidence="9">2.8.1.7</ecNumber>
    </submittedName>
</protein>
<keyword evidence="10" id="KW-1185">Reference proteome</keyword>